<comment type="caution">
    <text evidence="2">The sequence shown here is derived from an EMBL/GenBank/DDBJ whole genome shotgun (WGS) entry which is preliminary data.</text>
</comment>
<dbReference type="RefSeq" id="WP_154373202.1">
    <property type="nucleotide sequence ID" value="NZ_WKJK01000002.1"/>
</dbReference>
<keyword evidence="1" id="KW-0812">Transmembrane</keyword>
<gene>
    <name evidence="2" type="ORF">GJ699_03570</name>
</gene>
<keyword evidence="3" id="KW-1185">Reference proteome</keyword>
<sequence>MKRPTSISVIAWFLIVTSVIALPFQHRSLSDPIAYELLSRSVLPVSVQIALAYAGLAMSLACGIGMLKGFDWSRKVYVGWSVFGLLIGLFTSPMKLVLIPGALILALFAYFLFRPQANAWFVPQKVAVDA</sequence>
<protein>
    <submittedName>
        <fullName evidence="2">Uncharacterized protein</fullName>
    </submittedName>
</protein>
<evidence type="ECO:0000256" key="1">
    <source>
        <dbReference type="SAM" id="Phobius"/>
    </source>
</evidence>
<keyword evidence="1" id="KW-1133">Transmembrane helix</keyword>
<keyword evidence="1" id="KW-0472">Membrane</keyword>
<organism evidence="2 3">
    <name type="scientific">Duganella guangzhouensis</name>
    <dbReference type="NCBI Taxonomy" id="2666084"/>
    <lineage>
        <taxon>Bacteria</taxon>
        <taxon>Pseudomonadati</taxon>
        <taxon>Pseudomonadota</taxon>
        <taxon>Betaproteobacteria</taxon>
        <taxon>Burkholderiales</taxon>
        <taxon>Oxalobacteraceae</taxon>
        <taxon>Telluria group</taxon>
        <taxon>Duganella</taxon>
    </lineage>
</organism>
<reference evidence="2 3" key="1">
    <citation type="submission" date="2019-11" db="EMBL/GenBank/DDBJ databases">
        <title>Novel species isolated from a subtropical stream in China.</title>
        <authorList>
            <person name="Lu H."/>
        </authorList>
    </citation>
    <scope>NUCLEOTIDE SEQUENCE [LARGE SCALE GENOMIC DNA]</scope>
    <source>
        <strain evidence="2 3">FT80W</strain>
    </source>
</reference>
<evidence type="ECO:0000313" key="2">
    <source>
        <dbReference type="EMBL" id="MRW89056.1"/>
    </source>
</evidence>
<proteinExistence type="predicted"/>
<name>A0A6I2KXY2_9BURK</name>
<dbReference type="AlphaFoldDB" id="A0A6I2KXY2"/>
<evidence type="ECO:0000313" key="3">
    <source>
        <dbReference type="Proteomes" id="UP000433309"/>
    </source>
</evidence>
<accession>A0A6I2KXY2</accession>
<dbReference type="Proteomes" id="UP000433309">
    <property type="component" value="Unassembled WGS sequence"/>
</dbReference>
<feature type="transmembrane region" description="Helical" evidence="1">
    <location>
        <begin position="45"/>
        <end position="67"/>
    </location>
</feature>
<feature type="transmembrane region" description="Helical" evidence="1">
    <location>
        <begin position="96"/>
        <end position="113"/>
    </location>
</feature>
<dbReference type="EMBL" id="WKJK01000002">
    <property type="protein sequence ID" value="MRW89056.1"/>
    <property type="molecule type" value="Genomic_DNA"/>
</dbReference>